<evidence type="ECO:0000313" key="2">
    <source>
        <dbReference type="Proteomes" id="UP000317318"/>
    </source>
</evidence>
<reference evidence="1 2" key="1">
    <citation type="submission" date="2019-02" db="EMBL/GenBank/DDBJ databases">
        <title>Deep-cultivation of Planctomycetes and their phenomic and genomic characterization uncovers novel biology.</title>
        <authorList>
            <person name="Wiegand S."/>
            <person name="Jogler M."/>
            <person name="Boedeker C."/>
            <person name="Pinto D."/>
            <person name="Vollmers J."/>
            <person name="Rivas-Marin E."/>
            <person name="Kohn T."/>
            <person name="Peeters S.H."/>
            <person name="Heuer A."/>
            <person name="Rast P."/>
            <person name="Oberbeckmann S."/>
            <person name="Bunk B."/>
            <person name="Jeske O."/>
            <person name="Meyerdierks A."/>
            <person name="Storesund J.E."/>
            <person name="Kallscheuer N."/>
            <person name="Luecker S."/>
            <person name="Lage O.M."/>
            <person name="Pohl T."/>
            <person name="Merkel B.J."/>
            <person name="Hornburger P."/>
            <person name="Mueller R.-W."/>
            <person name="Bruemmer F."/>
            <person name="Labrenz M."/>
            <person name="Spormann A.M."/>
            <person name="Op den Camp H."/>
            <person name="Overmann J."/>
            <person name="Amann R."/>
            <person name="Jetten M.S.M."/>
            <person name="Mascher T."/>
            <person name="Medema M.H."/>
            <person name="Devos D.P."/>
            <person name="Kaster A.-K."/>
            <person name="Ovreas L."/>
            <person name="Rohde M."/>
            <person name="Galperin M.Y."/>
            <person name="Jogler C."/>
        </authorList>
    </citation>
    <scope>NUCLEOTIDE SEQUENCE [LARGE SCALE GENOMIC DNA]</scope>
    <source>
        <strain evidence="1 2">Pan189</strain>
    </source>
</reference>
<keyword evidence="2" id="KW-1185">Reference proteome</keyword>
<evidence type="ECO:0008006" key="3">
    <source>
        <dbReference type="Google" id="ProtNLM"/>
    </source>
</evidence>
<evidence type="ECO:0000313" key="1">
    <source>
        <dbReference type="EMBL" id="QDT36690.1"/>
    </source>
</evidence>
<dbReference type="RefSeq" id="WP_145362874.1">
    <property type="nucleotide sequence ID" value="NZ_CP036268.1"/>
</dbReference>
<accession>A0A517QYS4</accession>
<dbReference type="EMBL" id="CP036268">
    <property type="protein sequence ID" value="QDT36690.1"/>
    <property type="molecule type" value="Genomic_DNA"/>
</dbReference>
<dbReference type="OrthoDB" id="9969251at2"/>
<dbReference type="AlphaFoldDB" id="A0A517QYS4"/>
<name>A0A517QYS4_9PLAN</name>
<sequence>MTRFTVIYEQEAEEQLASLWLSHFDRDEVAEASRSIDVRLRDDPRRNGTPIGNKRDELGCQAGPLIAIYTISDGDMLVQVWKIMLVAN</sequence>
<dbReference type="KEGG" id="svp:Pan189_10520"/>
<dbReference type="Proteomes" id="UP000317318">
    <property type="component" value="Chromosome"/>
</dbReference>
<organism evidence="1 2">
    <name type="scientific">Stratiformator vulcanicus</name>
    <dbReference type="NCBI Taxonomy" id="2527980"/>
    <lineage>
        <taxon>Bacteria</taxon>
        <taxon>Pseudomonadati</taxon>
        <taxon>Planctomycetota</taxon>
        <taxon>Planctomycetia</taxon>
        <taxon>Planctomycetales</taxon>
        <taxon>Planctomycetaceae</taxon>
        <taxon>Stratiformator</taxon>
    </lineage>
</organism>
<proteinExistence type="predicted"/>
<protein>
    <recommendedName>
        <fullName evidence="3">Plasmid stabilization system protein</fullName>
    </recommendedName>
</protein>
<gene>
    <name evidence="1" type="ORF">Pan189_10520</name>
</gene>